<gene>
    <name evidence="1" type="ORF">ALC60_09424</name>
</gene>
<dbReference type="Proteomes" id="UP000075809">
    <property type="component" value="Unassembled WGS sequence"/>
</dbReference>
<evidence type="ECO:0000313" key="1">
    <source>
        <dbReference type="EMBL" id="KYQ51473.1"/>
    </source>
</evidence>
<organism evidence="1 2">
    <name type="scientific">Mycetomoellerius zeteki</name>
    <dbReference type="NCBI Taxonomy" id="64791"/>
    <lineage>
        <taxon>Eukaryota</taxon>
        <taxon>Metazoa</taxon>
        <taxon>Ecdysozoa</taxon>
        <taxon>Arthropoda</taxon>
        <taxon>Hexapoda</taxon>
        <taxon>Insecta</taxon>
        <taxon>Pterygota</taxon>
        <taxon>Neoptera</taxon>
        <taxon>Endopterygota</taxon>
        <taxon>Hymenoptera</taxon>
        <taxon>Apocrita</taxon>
        <taxon>Aculeata</taxon>
        <taxon>Formicoidea</taxon>
        <taxon>Formicidae</taxon>
        <taxon>Myrmicinae</taxon>
        <taxon>Mycetomoellerius</taxon>
    </lineage>
</organism>
<dbReference type="AlphaFoldDB" id="A0A151WUE4"/>
<proteinExistence type="predicted"/>
<evidence type="ECO:0000313" key="2">
    <source>
        <dbReference type="Proteomes" id="UP000075809"/>
    </source>
</evidence>
<reference evidence="1" key="1">
    <citation type="submission" date="2015-09" db="EMBL/GenBank/DDBJ databases">
        <title>Trachymyrmex zeteki WGS genome.</title>
        <authorList>
            <person name="Nygaard S."/>
            <person name="Hu H."/>
            <person name="Boomsma J."/>
            <person name="Zhang G."/>
        </authorList>
    </citation>
    <scope>NUCLEOTIDE SEQUENCE [LARGE SCALE GENOMIC DNA]</scope>
    <source>
        <strain evidence="1">Tzet28-1</strain>
        <tissue evidence="1">Whole body</tissue>
    </source>
</reference>
<sequence length="127" mass="14866">MSDLRKSPNPLTAEDILILEDLILILNPLELATKDISGSQYVTMSLIIPLINDTFHQNYTLSKRQLKTRLHEHVSNINKKVITSHRIDQNHNFDWDNVEILDREAFFNKRLISKMVHIKRQTHGLNK</sequence>
<keyword evidence="2" id="KW-1185">Reference proteome</keyword>
<name>A0A151WUE4_9HYME</name>
<protein>
    <submittedName>
        <fullName evidence="1">Uncharacterized protein</fullName>
    </submittedName>
</protein>
<accession>A0A151WUE4</accession>
<dbReference type="EMBL" id="KQ982735">
    <property type="protein sequence ID" value="KYQ51473.1"/>
    <property type="molecule type" value="Genomic_DNA"/>
</dbReference>